<dbReference type="Pfam" id="PF00196">
    <property type="entry name" value="GerE"/>
    <property type="match status" value="1"/>
</dbReference>
<protein>
    <submittedName>
        <fullName evidence="8">Response regulator transcription factor</fullName>
    </submittedName>
</protein>
<keyword evidence="4" id="KW-0804">Transcription</keyword>
<dbReference type="InterPro" id="IPR011006">
    <property type="entry name" value="CheY-like_superfamily"/>
</dbReference>
<sequence length="212" mass="23824">MKIKILLVDDHRILRDGIRNVIEKNASMLVVGEAKDGREAIKLSNQLKPDVVIMDIAMDGLNGVEATRRIVQENPETRVIALSMHSNRRFIIGMFKAGAYGYLLKDCDSEELIKAIKTVAINQKYITQNISSVILSEIISVHQEEEVNLTAREKEILQLIAEGKSSKDIGEILFLSSKTVDSHRKNIMDKLELHSLQELTRYAISIGLISLD</sequence>
<dbReference type="CDD" id="cd17535">
    <property type="entry name" value="REC_NarL-like"/>
    <property type="match status" value="1"/>
</dbReference>
<evidence type="ECO:0000259" key="6">
    <source>
        <dbReference type="PROSITE" id="PS50043"/>
    </source>
</evidence>
<dbReference type="CDD" id="cd06170">
    <property type="entry name" value="LuxR_C_like"/>
    <property type="match status" value="1"/>
</dbReference>
<feature type="modified residue" description="4-aspartylphosphate" evidence="5">
    <location>
        <position position="55"/>
    </location>
</feature>
<dbReference type="EMBL" id="JAZHYP010000013">
    <property type="protein sequence ID" value="MEN3325156.1"/>
    <property type="molecule type" value="Genomic_DNA"/>
</dbReference>
<accession>A0ABV0AGV3</accession>
<evidence type="ECO:0000259" key="7">
    <source>
        <dbReference type="PROSITE" id="PS50110"/>
    </source>
</evidence>
<feature type="domain" description="HTH luxR-type" evidence="6">
    <location>
        <begin position="142"/>
        <end position="207"/>
    </location>
</feature>
<dbReference type="Pfam" id="PF00072">
    <property type="entry name" value="Response_reg"/>
    <property type="match status" value="1"/>
</dbReference>
<proteinExistence type="predicted"/>
<dbReference type="InterPro" id="IPR039420">
    <property type="entry name" value="WalR-like"/>
</dbReference>
<dbReference type="SUPFAM" id="SSF46894">
    <property type="entry name" value="C-terminal effector domain of the bipartite response regulators"/>
    <property type="match status" value="1"/>
</dbReference>
<dbReference type="InterPro" id="IPR000792">
    <property type="entry name" value="Tscrpt_reg_LuxR_C"/>
</dbReference>
<feature type="domain" description="Response regulatory" evidence="7">
    <location>
        <begin position="4"/>
        <end position="120"/>
    </location>
</feature>
<keyword evidence="2" id="KW-0805">Transcription regulation</keyword>
<dbReference type="PROSITE" id="PS00622">
    <property type="entry name" value="HTH_LUXR_1"/>
    <property type="match status" value="1"/>
</dbReference>
<evidence type="ECO:0000313" key="9">
    <source>
        <dbReference type="Proteomes" id="UP001416393"/>
    </source>
</evidence>
<gene>
    <name evidence="8" type="ORF">VP395_15575</name>
</gene>
<keyword evidence="1 5" id="KW-0597">Phosphoprotein</keyword>
<evidence type="ECO:0000256" key="4">
    <source>
        <dbReference type="ARBA" id="ARBA00023163"/>
    </source>
</evidence>
<dbReference type="PROSITE" id="PS50110">
    <property type="entry name" value="RESPONSE_REGULATORY"/>
    <property type="match status" value="1"/>
</dbReference>
<dbReference type="InterPro" id="IPR016032">
    <property type="entry name" value="Sig_transdc_resp-reg_C-effctor"/>
</dbReference>
<evidence type="ECO:0000313" key="8">
    <source>
        <dbReference type="EMBL" id="MEN3325156.1"/>
    </source>
</evidence>
<dbReference type="InterPro" id="IPR058245">
    <property type="entry name" value="NreC/VraR/RcsB-like_REC"/>
</dbReference>
<keyword evidence="9" id="KW-1185">Reference proteome</keyword>
<dbReference type="InterPro" id="IPR001789">
    <property type="entry name" value="Sig_transdc_resp-reg_receiver"/>
</dbReference>
<dbReference type="Proteomes" id="UP001416393">
    <property type="component" value="Unassembled WGS sequence"/>
</dbReference>
<evidence type="ECO:0000256" key="2">
    <source>
        <dbReference type="ARBA" id="ARBA00023015"/>
    </source>
</evidence>
<evidence type="ECO:0000256" key="5">
    <source>
        <dbReference type="PROSITE-ProRule" id="PRU00169"/>
    </source>
</evidence>
<name>A0ABV0AGV3_9FLAO</name>
<organism evidence="8 9">
    <name type="scientific">Mariniflexile soesokkakense</name>
    <dbReference type="NCBI Taxonomy" id="1343160"/>
    <lineage>
        <taxon>Bacteria</taxon>
        <taxon>Pseudomonadati</taxon>
        <taxon>Bacteroidota</taxon>
        <taxon>Flavobacteriia</taxon>
        <taxon>Flavobacteriales</taxon>
        <taxon>Flavobacteriaceae</taxon>
        <taxon>Mariniflexile</taxon>
    </lineage>
</organism>
<dbReference type="SUPFAM" id="SSF52172">
    <property type="entry name" value="CheY-like"/>
    <property type="match status" value="1"/>
</dbReference>
<dbReference type="SMART" id="SM00421">
    <property type="entry name" value="HTH_LUXR"/>
    <property type="match status" value="1"/>
</dbReference>
<evidence type="ECO:0000256" key="1">
    <source>
        <dbReference type="ARBA" id="ARBA00022553"/>
    </source>
</evidence>
<dbReference type="RefSeq" id="WP_346242957.1">
    <property type="nucleotide sequence ID" value="NZ_JAZHYP010000013.1"/>
</dbReference>
<dbReference type="SMART" id="SM00448">
    <property type="entry name" value="REC"/>
    <property type="match status" value="1"/>
</dbReference>
<dbReference type="PRINTS" id="PR00038">
    <property type="entry name" value="HTHLUXR"/>
</dbReference>
<reference evidence="8 9" key="1">
    <citation type="submission" date="2024-01" db="EMBL/GenBank/DDBJ databases">
        <title>Mariniflexile litorale sp. nov., isolated from the shallow sediments of the Sea of Japan.</title>
        <authorList>
            <person name="Romanenko L."/>
            <person name="Bystritskaya E."/>
            <person name="Isaeva M."/>
        </authorList>
    </citation>
    <scope>NUCLEOTIDE SEQUENCE [LARGE SCALE GENOMIC DNA]</scope>
    <source>
        <strain evidence="8 9">KCTC 32427</strain>
    </source>
</reference>
<dbReference type="PANTHER" id="PTHR43214">
    <property type="entry name" value="TWO-COMPONENT RESPONSE REGULATOR"/>
    <property type="match status" value="1"/>
</dbReference>
<dbReference type="PROSITE" id="PS50043">
    <property type="entry name" value="HTH_LUXR_2"/>
    <property type="match status" value="1"/>
</dbReference>
<dbReference type="PANTHER" id="PTHR43214:SF41">
    <property type="entry name" value="NITRATE_NITRITE RESPONSE REGULATOR PROTEIN NARP"/>
    <property type="match status" value="1"/>
</dbReference>
<keyword evidence="3" id="KW-0238">DNA-binding</keyword>
<evidence type="ECO:0000256" key="3">
    <source>
        <dbReference type="ARBA" id="ARBA00023125"/>
    </source>
</evidence>
<dbReference type="Gene3D" id="3.40.50.2300">
    <property type="match status" value="1"/>
</dbReference>
<comment type="caution">
    <text evidence="8">The sequence shown here is derived from an EMBL/GenBank/DDBJ whole genome shotgun (WGS) entry which is preliminary data.</text>
</comment>